<evidence type="ECO:0000313" key="3">
    <source>
        <dbReference type="EMBL" id="KUM26926.1"/>
    </source>
</evidence>
<dbReference type="EMBL" id="LPWA01000101">
    <property type="protein sequence ID" value="KUM26926.1"/>
    <property type="molecule type" value="Genomic_DNA"/>
</dbReference>
<feature type="region of interest" description="Disordered" evidence="1">
    <location>
        <begin position="56"/>
        <end position="83"/>
    </location>
</feature>
<feature type="chain" id="PRO_5007099248" evidence="2">
    <location>
        <begin position="25"/>
        <end position="83"/>
    </location>
</feature>
<evidence type="ECO:0000256" key="2">
    <source>
        <dbReference type="SAM" id="SignalP"/>
    </source>
</evidence>
<evidence type="ECO:0000256" key="1">
    <source>
        <dbReference type="SAM" id="MobiDB-lite"/>
    </source>
</evidence>
<proteinExistence type="predicted"/>
<protein>
    <submittedName>
        <fullName evidence="3">Uncharacterized protein</fullName>
    </submittedName>
</protein>
<evidence type="ECO:0000313" key="4">
    <source>
        <dbReference type="Proteomes" id="UP000053176"/>
    </source>
</evidence>
<comment type="caution">
    <text evidence="3">The sequence shown here is derived from an EMBL/GenBank/DDBJ whole genome shotgun (WGS) entry which is preliminary data.</text>
</comment>
<gene>
    <name evidence="3" type="ORF">AU467_19410</name>
</gene>
<feature type="signal peptide" evidence="2">
    <location>
        <begin position="1"/>
        <end position="24"/>
    </location>
</feature>
<organism evidence="3 4">
    <name type="scientific">Rhizobium loti</name>
    <name type="common">Mesorhizobium loti</name>
    <dbReference type="NCBI Taxonomy" id="381"/>
    <lineage>
        <taxon>Bacteria</taxon>
        <taxon>Pseudomonadati</taxon>
        <taxon>Pseudomonadota</taxon>
        <taxon>Alphaproteobacteria</taxon>
        <taxon>Hyphomicrobiales</taxon>
        <taxon>Phyllobacteriaceae</taxon>
        <taxon>Mesorhizobium</taxon>
    </lineage>
</organism>
<reference evidence="3 4" key="1">
    <citation type="submission" date="2015-12" db="EMBL/GenBank/DDBJ databases">
        <title>Draft genome sequence of Mesorhizobium sp. UFLA 01-765, a multitolerant efficient symbiont and plant-growth promoting strain isolated from Zn-mining soil using Leucaena leucocephala as a trap plant.</title>
        <authorList>
            <person name="Rangel W.M."/>
            <person name="Thijs S."/>
            <person name="Longatti S.M."/>
            <person name="Moreira F.M."/>
            <person name="Weyens N."/>
            <person name="Vangronsveld J."/>
            <person name="Van Hamme J.D."/>
            <person name="Bottos E.M."/>
            <person name="Rineau F."/>
        </authorList>
    </citation>
    <scope>NUCLEOTIDE SEQUENCE [LARGE SCALE GENOMIC DNA]</scope>
    <source>
        <strain evidence="3 4">UFLA 01-765</strain>
    </source>
</reference>
<accession>A0A101KU23</accession>
<keyword evidence="2" id="KW-0732">Signal</keyword>
<feature type="compositionally biased region" description="Basic and acidic residues" evidence="1">
    <location>
        <begin position="56"/>
        <end position="70"/>
    </location>
</feature>
<dbReference type="Proteomes" id="UP000053176">
    <property type="component" value="Unassembled WGS sequence"/>
</dbReference>
<dbReference type="AlphaFoldDB" id="A0A101KU23"/>
<sequence length="83" mass="8379">MTAILRNALLAAVAVSALGGSAMAGQQIYECDNTPTNKLWAGRCCGVGDANCLGGESHHQGRGDHGRGDKGGSNNGRGDKGPK</sequence>
<dbReference type="OrthoDB" id="8100668at2"/>
<name>A0A101KU23_RHILI</name>